<feature type="non-terminal residue" evidence="2">
    <location>
        <position position="1"/>
    </location>
</feature>
<comment type="caution">
    <text evidence="2">The sequence shown here is derived from an EMBL/GenBank/DDBJ whole genome shotgun (WGS) entry which is preliminary data.</text>
</comment>
<proteinExistence type="predicted"/>
<protein>
    <submittedName>
        <fullName evidence="2">Uncharacterized protein</fullName>
    </submittedName>
</protein>
<reference evidence="3" key="1">
    <citation type="submission" date="2016-06" db="EMBL/GenBank/DDBJ databases">
        <title>Parallel loss of symbiosis genes in relatives of nitrogen-fixing non-legume Parasponia.</title>
        <authorList>
            <person name="Van Velzen R."/>
            <person name="Holmer R."/>
            <person name="Bu F."/>
            <person name="Rutten L."/>
            <person name="Van Zeijl A."/>
            <person name="Liu W."/>
            <person name="Santuari L."/>
            <person name="Cao Q."/>
            <person name="Sharma T."/>
            <person name="Shen D."/>
            <person name="Roswanjaya Y."/>
            <person name="Wardhani T."/>
            <person name="Kalhor M.S."/>
            <person name="Jansen J."/>
            <person name="Van den Hoogen J."/>
            <person name="Gungor B."/>
            <person name="Hartog M."/>
            <person name="Hontelez J."/>
            <person name="Verver J."/>
            <person name="Yang W.-C."/>
            <person name="Schijlen E."/>
            <person name="Repin R."/>
            <person name="Schilthuizen M."/>
            <person name="Schranz E."/>
            <person name="Heidstra R."/>
            <person name="Miyata K."/>
            <person name="Fedorova E."/>
            <person name="Kohlen W."/>
            <person name="Bisseling T."/>
            <person name="Smit S."/>
            <person name="Geurts R."/>
        </authorList>
    </citation>
    <scope>NUCLEOTIDE SEQUENCE [LARGE SCALE GENOMIC DNA]</scope>
    <source>
        <strain evidence="3">cv. RG33-2</strain>
    </source>
</reference>
<keyword evidence="1" id="KW-0472">Membrane</keyword>
<organism evidence="2 3">
    <name type="scientific">Trema orientale</name>
    <name type="common">Charcoal tree</name>
    <name type="synonym">Celtis orientalis</name>
    <dbReference type="NCBI Taxonomy" id="63057"/>
    <lineage>
        <taxon>Eukaryota</taxon>
        <taxon>Viridiplantae</taxon>
        <taxon>Streptophyta</taxon>
        <taxon>Embryophyta</taxon>
        <taxon>Tracheophyta</taxon>
        <taxon>Spermatophyta</taxon>
        <taxon>Magnoliopsida</taxon>
        <taxon>eudicotyledons</taxon>
        <taxon>Gunneridae</taxon>
        <taxon>Pentapetalae</taxon>
        <taxon>rosids</taxon>
        <taxon>fabids</taxon>
        <taxon>Rosales</taxon>
        <taxon>Cannabaceae</taxon>
        <taxon>Trema</taxon>
    </lineage>
</organism>
<evidence type="ECO:0000313" key="3">
    <source>
        <dbReference type="Proteomes" id="UP000237000"/>
    </source>
</evidence>
<dbReference type="InParanoid" id="A0A2P5CS26"/>
<name>A0A2P5CS26_TREOI</name>
<evidence type="ECO:0000313" key="2">
    <source>
        <dbReference type="EMBL" id="PON63812.1"/>
    </source>
</evidence>
<dbReference type="EMBL" id="JXTC01000333">
    <property type="protein sequence ID" value="PON63812.1"/>
    <property type="molecule type" value="Genomic_DNA"/>
</dbReference>
<feature type="transmembrane region" description="Helical" evidence="1">
    <location>
        <begin position="36"/>
        <end position="59"/>
    </location>
</feature>
<keyword evidence="3" id="KW-1185">Reference proteome</keyword>
<keyword evidence="1" id="KW-0812">Transmembrane</keyword>
<accession>A0A2P5CS26</accession>
<keyword evidence="1" id="KW-1133">Transmembrane helix</keyword>
<gene>
    <name evidence="2" type="ORF">TorRG33x02_275220</name>
</gene>
<dbReference type="Proteomes" id="UP000237000">
    <property type="component" value="Unassembled WGS sequence"/>
</dbReference>
<dbReference type="AlphaFoldDB" id="A0A2P5CS26"/>
<evidence type="ECO:0000256" key="1">
    <source>
        <dbReference type="SAM" id="Phobius"/>
    </source>
</evidence>
<sequence length="61" mass="6854">KLELSKRRFVLSDKIVIEDVSKRCELKAMEIGSLNILFTILATLTLLNLFTLLGIALHLKG</sequence>